<reference evidence="1" key="1">
    <citation type="submission" date="2009-09" db="EMBL/GenBank/DDBJ databases">
        <authorList>
            <person name="Weinstock G."/>
            <person name="Sodergren E."/>
            <person name="Clifton S."/>
            <person name="Fulton L."/>
            <person name="Fulton B."/>
            <person name="Courtney L."/>
            <person name="Fronick C."/>
            <person name="Harrison M."/>
            <person name="Strong C."/>
            <person name="Farmer C."/>
            <person name="Delahaunty K."/>
            <person name="Markovic C."/>
            <person name="Hall O."/>
            <person name="Minx P."/>
            <person name="Tomlinson C."/>
            <person name="Mitreva M."/>
            <person name="Nelson J."/>
            <person name="Hou S."/>
            <person name="Wollam A."/>
            <person name="Pepin K.H."/>
            <person name="Johnson M."/>
            <person name="Bhonagiri V."/>
            <person name="Nash W.E."/>
            <person name="Warren W."/>
            <person name="Chinwalla A."/>
            <person name="Mardis E.R."/>
            <person name="Wilson R.K."/>
        </authorList>
    </citation>
    <scope>NUCLEOTIDE SEQUENCE [LARGE SCALE GENOMIC DNA]</scope>
    <source>
        <strain evidence="1">DSM 15470</strain>
    </source>
</reference>
<accession>C9LM07</accession>
<evidence type="ECO:0000313" key="1">
    <source>
        <dbReference type="EMBL" id="EEW96593.1"/>
    </source>
</evidence>
<protein>
    <submittedName>
        <fullName evidence="1">Uncharacterized protein</fullName>
    </submittedName>
</protein>
<dbReference type="AlphaFoldDB" id="C9LM07"/>
<dbReference type="HOGENOM" id="CLU_2769174_0_0_9"/>
<dbReference type="Proteomes" id="UP000004736">
    <property type="component" value="Unassembled WGS sequence"/>
</dbReference>
<proteinExistence type="predicted"/>
<name>C9LM07_9FIRM</name>
<evidence type="ECO:0000313" key="2">
    <source>
        <dbReference type="Proteomes" id="UP000004736"/>
    </source>
</evidence>
<comment type="caution">
    <text evidence="1">The sequence shown here is derived from an EMBL/GenBank/DDBJ whole genome shotgun (WGS) entry which is preliminary data.</text>
</comment>
<gene>
    <name evidence="1" type="ORF">GCWU000321_00539</name>
</gene>
<sequence length="69" mass="7815">MYAFPSPHSGILFLYEDASCGVTVVVDGFRPLIRGFFFYRLMFPNIKGNLIKVVSVPSFGDSFFIDENQ</sequence>
<dbReference type="EMBL" id="ACIM02000001">
    <property type="protein sequence ID" value="EEW96593.1"/>
    <property type="molecule type" value="Genomic_DNA"/>
</dbReference>
<keyword evidence="2" id="KW-1185">Reference proteome</keyword>
<organism evidence="1 2">
    <name type="scientific">Dialister invisus DSM 15470</name>
    <dbReference type="NCBI Taxonomy" id="592028"/>
    <lineage>
        <taxon>Bacteria</taxon>
        <taxon>Bacillati</taxon>
        <taxon>Bacillota</taxon>
        <taxon>Negativicutes</taxon>
        <taxon>Veillonellales</taxon>
        <taxon>Veillonellaceae</taxon>
        <taxon>Dialister</taxon>
    </lineage>
</organism>